<accession>A0A504U9U9</accession>
<dbReference type="AlphaFoldDB" id="A0A504U9U9"/>
<feature type="region of interest" description="Disordered" evidence="1">
    <location>
        <begin position="1"/>
        <end position="49"/>
    </location>
</feature>
<protein>
    <submittedName>
        <fullName evidence="2">BrnA antitoxin family protein</fullName>
    </submittedName>
</protein>
<sequence>MTVNKPSMAPDLSDIDDEAPDLSESPWLERFSAAPVRSGRPKSQKTKVSTTIRLDEDVIDAFRRDGPGWQSRINSALREWLEMRK</sequence>
<organism evidence="2 3">
    <name type="scientific">Rhizobium glycinendophyticum</name>
    <dbReference type="NCBI Taxonomy" id="2589807"/>
    <lineage>
        <taxon>Bacteria</taxon>
        <taxon>Pseudomonadati</taxon>
        <taxon>Pseudomonadota</taxon>
        <taxon>Alphaproteobacteria</taxon>
        <taxon>Hyphomicrobiales</taxon>
        <taxon>Rhizobiaceae</taxon>
        <taxon>Rhizobium/Agrobacterium group</taxon>
        <taxon>Rhizobium</taxon>
    </lineage>
</organism>
<dbReference type="Pfam" id="PF14384">
    <property type="entry name" value="BrnA_antitoxin"/>
    <property type="match status" value="1"/>
</dbReference>
<dbReference type="RefSeq" id="WP_140826686.1">
    <property type="nucleotide sequence ID" value="NZ_VFYP01000001.1"/>
</dbReference>
<evidence type="ECO:0000256" key="1">
    <source>
        <dbReference type="SAM" id="MobiDB-lite"/>
    </source>
</evidence>
<reference evidence="2 3" key="1">
    <citation type="submission" date="2019-06" db="EMBL/GenBank/DDBJ databases">
        <title>Rhizobium sp. CL12 isolated from roots of soybean.</title>
        <authorList>
            <person name="Wang C."/>
        </authorList>
    </citation>
    <scope>NUCLEOTIDE SEQUENCE [LARGE SCALE GENOMIC DNA]</scope>
    <source>
        <strain evidence="2 3">CL12</strain>
    </source>
</reference>
<keyword evidence="3" id="KW-1185">Reference proteome</keyword>
<dbReference type="EMBL" id="VFYP01000001">
    <property type="protein sequence ID" value="TPP10337.1"/>
    <property type="molecule type" value="Genomic_DNA"/>
</dbReference>
<evidence type="ECO:0000313" key="3">
    <source>
        <dbReference type="Proteomes" id="UP000316429"/>
    </source>
</evidence>
<gene>
    <name evidence="2" type="ORF">FJQ55_05615</name>
</gene>
<name>A0A504U9U9_9HYPH</name>
<dbReference type="OrthoDB" id="361944at2"/>
<dbReference type="InterPro" id="IPR025528">
    <property type="entry name" value="BrnA_antitoxin"/>
</dbReference>
<evidence type="ECO:0000313" key="2">
    <source>
        <dbReference type="EMBL" id="TPP10337.1"/>
    </source>
</evidence>
<dbReference type="Proteomes" id="UP000316429">
    <property type="component" value="Unassembled WGS sequence"/>
</dbReference>
<comment type="caution">
    <text evidence="2">The sequence shown here is derived from an EMBL/GenBank/DDBJ whole genome shotgun (WGS) entry which is preliminary data.</text>
</comment>
<proteinExistence type="predicted"/>